<comment type="function">
    <text evidence="1 12">Catalyzes the condensation of (S)-aspartate-beta-semialdehyde [(S)-ASA] and pyruvate to 4-hydroxy-tetrahydrodipicolinate (HTPA).</text>
</comment>
<dbReference type="InterPro" id="IPR005263">
    <property type="entry name" value="DapA"/>
</dbReference>
<feature type="binding site" evidence="12 15">
    <location>
        <position position="52"/>
    </location>
    <ligand>
        <name>pyruvate</name>
        <dbReference type="ChEBI" id="CHEBI:15361"/>
    </ligand>
</feature>
<feature type="active site" description="Proton donor/acceptor" evidence="12 14">
    <location>
        <position position="140"/>
    </location>
</feature>
<keyword evidence="5 12" id="KW-0963">Cytoplasm</keyword>
<evidence type="ECO:0000256" key="12">
    <source>
        <dbReference type="HAMAP-Rule" id="MF_00418"/>
    </source>
</evidence>
<dbReference type="InterPro" id="IPR002220">
    <property type="entry name" value="DapA-like"/>
</dbReference>
<evidence type="ECO:0000256" key="3">
    <source>
        <dbReference type="ARBA" id="ARBA00007592"/>
    </source>
</evidence>
<dbReference type="GO" id="GO:0009089">
    <property type="term" value="P:lysine biosynthetic process via diaminopimelate"/>
    <property type="evidence" value="ECO:0007669"/>
    <property type="project" value="UniProtKB-UniRule"/>
</dbReference>
<dbReference type="PANTHER" id="PTHR12128">
    <property type="entry name" value="DIHYDRODIPICOLINATE SYNTHASE"/>
    <property type="match status" value="1"/>
</dbReference>
<evidence type="ECO:0000256" key="7">
    <source>
        <dbReference type="ARBA" id="ARBA00022915"/>
    </source>
</evidence>
<organism evidence="16 17">
    <name type="scientific">Candidatus Taylorbacteria bacterium RIFCSPHIGHO2_02_FULL_43_32b</name>
    <dbReference type="NCBI Taxonomy" id="1802306"/>
    <lineage>
        <taxon>Bacteria</taxon>
        <taxon>Candidatus Tayloriibacteriota</taxon>
    </lineage>
</organism>
<keyword evidence="8 12" id="KW-0457">Lysine biosynthesis</keyword>
<evidence type="ECO:0000256" key="11">
    <source>
        <dbReference type="ARBA" id="ARBA00047836"/>
    </source>
</evidence>
<dbReference type="EMBL" id="MHRK01000010">
    <property type="protein sequence ID" value="OHA24455.1"/>
    <property type="molecule type" value="Genomic_DNA"/>
</dbReference>
<dbReference type="PROSITE" id="PS00665">
    <property type="entry name" value="DHDPS_1"/>
    <property type="match status" value="1"/>
</dbReference>
<keyword evidence="7 12" id="KW-0220">Diaminopimelate biosynthesis</keyword>
<comment type="caution">
    <text evidence="12">Was originally thought to be a dihydrodipicolinate synthase (DHDPS), catalyzing the condensation of (S)-aspartate-beta-semialdehyde [(S)-ASA] and pyruvate to dihydrodipicolinate (DHDP). However, it was shown in E.coli that the product of the enzymatic reaction is not dihydrodipicolinate but in fact (4S)-4-hydroxy-2,3,4,5-tetrahydro-(2S)-dipicolinic acid (HTPA), and that the consecutive dehydration reaction leading to DHDP is not spontaneous but catalyzed by DapB.</text>
</comment>
<dbReference type="UniPathway" id="UPA00034">
    <property type="reaction ID" value="UER00017"/>
</dbReference>
<keyword evidence="6 12" id="KW-0028">Amino-acid biosynthesis</keyword>
<dbReference type="STRING" id="1802306.A3C72_04425"/>
<accession>A0A1G2MKI7</accession>
<dbReference type="Gene3D" id="3.20.20.70">
    <property type="entry name" value="Aldolase class I"/>
    <property type="match status" value="1"/>
</dbReference>
<evidence type="ECO:0000256" key="13">
    <source>
        <dbReference type="PIRNR" id="PIRNR001365"/>
    </source>
</evidence>
<sequence>MTRKNLKIGGIITALISPFCDRGTKIDLERFKMQVDRQIRSGIAGLVPCGTTGEAPTLEITEQVMLIRTCVDVAAGRVPVIAGAGSNCTKDAVILTKASVDCGADATLHVVPYYNRPDERSRRAHFCAIANCTDKPVILYNIPDRTGKGTDMGAKEVFALTQECPSIIGIKEASGSVERVTELRRVFNGREFIILCGDDALVLPFSTLGAQGLISVFSNAYPEYWVLMWQDRNSLPHIALKRFENAYPIIKLLFKERNPVGIKCLMKFMGLDSGMLREPLLEATKELQTVFREQVCIFKSKIGDMQ</sequence>
<feature type="site" description="Part of a proton relay during catalysis" evidence="12">
    <location>
        <position position="114"/>
    </location>
</feature>
<dbReference type="InterPro" id="IPR013785">
    <property type="entry name" value="Aldolase_TIM"/>
</dbReference>
<feature type="active site" description="Schiff-base intermediate with substrate" evidence="12 14">
    <location>
        <position position="171"/>
    </location>
</feature>
<dbReference type="SMART" id="SM01130">
    <property type="entry name" value="DHDPS"/>
    <property type="match status" value="1"/>
</dbReference>
<dbReference type="AlphaFoldDB" id="A0A1G2MKI7"/>
<dbReference type="SUPFAM" id="SSF51569">
    <property type="entry name" value="Aldolase"/>
    <property type="match status" value="1"/>
</dbReference>
<dbReference type="HAMAP" id="MF_00418">
    <property type="entry name" value="DapA"/>
    <property type="match status" value="1"/>
</dbReference>
<dbReference type="Proteomes" id="UP000177130">
    <property type="component" value="Unassembled WGS sequence"/>
</dbReference>
<evidence type="ECO:0000256" key="4">
    <source>
        <dbReference type="ARBA" id="ARBA00012086"/>
    </source>
</evidence>
<dbReference type="PIRSF" id="PIRSF001365">
    <property type="entry name" value="DHDPS"/>
    <property type="match status" value="1"/>
</dbReference>
<comment type="subunit">
    <text evidence="12">Homotetramer; dimer of dimers.</text>
</comment>
<proteinExistence type="inferred from homology"/>
<dbReference type="PANTHER" id="PTHR12128:SF66">
    <property type="entry name" value="4-HYDROXY-2-OXOGLUTARATE ALDOLASE, MITOCHONDRIAL"/>
    <property type="match status" value="1"/>
</dbReference>
<dbReference type="CDD" id="cd00950">
    <property type="entry name" value="DHDPS"/>
    <property type="match status" value="1"/>
</dbReference>
<dbReference type="Pfam" id="PF00701">
    <property type="entry name" value="DHDPS"/>
    <property type="match status" value="1"/>
</dbReference>
<dbReference type="InterPro" id="IPR020624">
    <property type="entry name" value="Schiff_base-form_aldolases_CS"/>
</dbReference>
<evidence type="ECO:0000256" key="9">
    <source>
        <dbReference type="ARBA" id="ARBA00023239"/>
    </source>
</evidence>
<keyword evidence="10 12" id="KW-0704">Schiff base</keyword>
<feature type="site" description="Part of a proton relay during catalysis" evidence="12">
    <location>
        <position position="51"/>
    </location>
</feature>
<dbReference type="GO" id="GO:0005737">
    <property type="term" value="C:cytoplasm"/>
    <property type="evidence" value="ECO:0007669"/>
    <property type="project" value="UniProtKB-SubCell"/>
</dbReference>
<comment type="subcellular location">
    <subcellularLocation>
        <location evidence="12">Cytoplasm</location>
    </subcellularLocation>
</comment>
<dbReference type="PRINTS" id="PR00146">
    <property type="entry name" value="DHPICSNTHASE"/>
</dbReference>
<evidence type="ECO:0000313" key="16">
    <source>
        <dbReference type="EMBL" id="OHA24455.1"/>
    </source>
</evidence>
<evidence type="ECO:0000256" key="6">
    <source>
        <dbReference type="ARBA" id="ARBA00022605"/>
    </source>
</evidence>
<dbReference type="NCBIfam" id="TIGR00674">
    <property type="entry name" value="dapA"/>
    <property type="match status" value="1"/>
</dbReference>
<comment type="pathway">
    <text evidence="2 12">Amino-acid biosynthesis; L-lysine biosynthesis via DAP pathway; (S)-tetrahydrodipicolinate from L-aspartate: step 3/4.</text>
</comment>
<evidence type="ECO:0000313" key="17">
    <source>
        <dbReference type="Proteomes" id="UP000177130"/>
    </source>
</evidence>
<comment type="catalytic activity">
    <reaction evidence="11 12">
        <text>L-aspartate 4-semialdehyde + pyruvate = (2S,4S)-4-hydroxy-2,3,4,5-tetrahydrodipicolinate + H2O + H(+)</text>
        <dbReference type="Rhea" id="RHEA:34171"/>
        <dbReference type="ChEBI" id="CHEBI:15361"/>
        <dbReference type="ChEBI" id="CHEBI:15377"/>
        <dbReference type="ChEBI" id="CHEBI:15378"/>
        <dbReference type="ChEBI" id="CHEBI:67139"/>
        <dbReference type="ChEBI" id="CHEBI:537519"/>
        <dbReference type="EC" id="4.3.3.7"/>
    </reaction>
</comment>
<evidence type="ECO:0000256" key="15">
    <source>
        <dbReference type="PIRSR" id="PIRSR001365-2"/>
    </source>
</evidence>
<evidence type="ECO:0000256" key="14">
    <source>
        <dbReference type="PIRSR" id="PIRSR001365-1"/>
    </source>
</evidence>
<keyword evidence="9 12" id="KW-0456">Lyase</keyword>
<comment type="similarity">
    <text evidence="3 12 13">Belongs to the DapA family.</text>
</comment>
<dbReference type="GO" id="GO:0019877">
    <property type="term" value="P:diaminopimelate biosynthetic process"/>
    <property type="evidence" value="ECO:0007669"/>
    <property type="project" value="UniProtKB-UniRule"/>
</dbReference>
<feature type="binding site" evidence="12 15">
    <location>
        <position position="214"/>
    </location>
    <ligand>
        <name>pyruvate</name>
        <dbReference type="ChEBI" id="CHEBI:15361"/>
    </ligand>
</feature>
<evidence type="ECO:0000256" key="10">
    <source>
        <dbReference type="ARBA" id="ARBA00023270"/>
    </source>
</evidence>
<evidence type="ECO:0000256" key="2">
    <source>
        <dbReference type="ARBA" id="ARBA00005120"/>
    </source>
</evidence>
<evidence type="ECO:0000256" key="5">
    <source>
        <dbReference type="ARBA" id="ARBA00022490"/>
    </source>
</evidence>
<reference evidence="16 17" key="1">
    <citation type="journal article" date="2016" name="Nat. Commun.">
        <title>Thousands of microbial genomes shed light on interconnected biogeochemical processes in an aquifer system.</title>
        <authorList>
            <person name="Anantharaman K."/>
            <person name="Brown C.T."/>
            <person name="Hug L.A."/>
            <person name="Sharon I."/>
            <person name="Castelle C.J."/>
            <person name="Probst A.J."/>
            <person name="Thomas B.C."/>
            <person name="Singh A."/>
            <person name="Wilkins M.J."/>
            <person name="Karaoz U."/>
            <person name="Brodie E.L."/>
            <person name="Williams K.H."/>
            <person name="Hubbard S.S."/>
            <person name="Banfield J.F."/>
        </authorList>
    </citation>
    <scope>NUCLEOTIDE SEQUENCE [LARGE SCALE GENOMIC DNA]</scope>
</reference>
<comment type="caution">
    <text evidence="16">The sequence shown here is derived from an EMBL/GenBank/DDBJ whole genome shotgun (WGS) entry which is preliminary data.</text>
</comment>
<evidence type="ECO:0000256" key="1">
    <source>
        <dbReference type="ARBA" id="ARBA00003294"/>
    </source>
</evidence>
<name>A0A1G2MKI7_9BACT</name>
<dbReference type="EC" id="4.3.3.7" evidence="4 12"/>
<evidence type="ECO:0000256" key="8">
    <source>
        <dbReference type="ARBA" id="ARBA00023154"/>
    </source>
</evidence>
<gene>
    <name evidence="12" type="primary">dapA</name>
    <name evidence="16" type="ORF">A3C72_04425</name>
</gene>
<dbReference type="GO" id="GO:0008840">
    <property type="term" value="F:4-hydroxy-tetrahydrodipicolinate synthase activity"/>
    <property type="evidence" value="ECO:0007669"/>
    <property type="project" value="UniProtKB-UniRule"/>
</dbReference>
<protein>
    <recommendedName>
        <fullName evidence="4 12">4-hydroxy-tetrahydrodipicolinate synthase</fullName>
        <shortName evidence="12">HTPA synthase</shortName>
        <ecNumber evidence="4 12">4.3.3.7</ecNumber>
    </recommendedName>
</protein>